<keyword evidence="3" id="KW-1185">Reference proteome</keyword>
<evidence type="ECO:0000256" key="1">
    <source>
        <dbReference type="SAM" id="Phobius"/>
    </source>
</evidence>
<keyword evidence="1" id="KW-0812">Transmembrane</keyword>
<keyword evidence="1" id="KW-0472">Membrane</keyword>
<proteinExistence type="predicted"/>
<feature type="transmembrane region" description="Helical" evidence="1">
    <location>
        <begin position="47"/>
        <end position="66"/>
    </location>
</feature>
<feature type="transmembrane region" description="Helical" evidence="1">
    <location>
        <begin position="15"/>
        <end position="35"/>
    </location>
</feature>
<sequence length="112" mass="12346">MYEIWLTLNILFELGMQYLPAVVGTVVLWLALMLFAATRPGASWTKALAPAFITGLIATAITFFITPAMTKSSFANMGYWVDWMNLFFYAAAFGAVAAALAWPIAAYLHRKA</sequence>
<evidence type="ECO:0000313" key="2">
    <source>
        <dbReference type="EMBL" id="AMO35752.1"/>
    </source>
</evidence>
<accession>A0A140IDC7</accession>
<feature type="transmembrane region" description="Helical" evidence="1">
    <location>
        <begin position="86"/>
        <end position="108"/>
    </location>
</feature>
<dbReference type="EMBL" id="CP014646">
    <property type="protein sequence ID" value="AMO35752.1"/>
    <property type="molecule type" value="Genomic_DNA"/>
</dbReference>
<dbReference type="STRING" id="1134435.AC731_001590"/>
<reference evidence="3" key="1">
    <citation type="submission" date="2016-03" db="EMBL/GenBank/DDBJ databases">
        <authorList>
            <person name="Ma C."/>
            <person name="Zhou S."/>
            <person name="Yang G."/>
        </authorList>
    </citation>
    <scope>NUCLEOTIDE SEQUENCE [LARGE SCALE GENOMIC DNA]</scope>
    <source>
        <strain evidence="3">SgZ-1</strain>
    </source>
</reference>
<dbReference type="RefSeq" id="WP_004291339.1">
    <property type="nucleotide sequence ID" value="NZ_CP014646.1"/>
</dbReference>
<gene>
    <name evidence="2" type="ORF">AC731_001590</name>
</gene>
<evidence type="ECO:0000313" key="3">
    <source>
        <dbReference type="Proteomes" id="UP000036902"/>
    </source>
</evidence>
<name>A0A140IDC7_9RHOO</name>
<organism evidence="2 3">
    <name type="scientific">Thauera humireducens</name>
    <dbReference type="NCBI Taxonomy" id="1134435"/>
    <lineage>
        <taxon>Bacteria</taxon>
        <taxon>Pseudomonadati</taxon>
        <taxon>Pseudomonadota</taxon>
        <taxon>Betaproteobacteria</taxon>
        <taxon>Rhodocyclales</taxon>
        <taxon>Zoogloeaceae</taxon>
        <taxon>Thauera</taxon>
    </lineage>
</organism>
<dbReference type="Proteomes" id="UP000036902">
    <property type="component" value="Chromosome"/>
</dbReference>
<dbReference type="KEGG" id="thu:AC731_001590"/>
<protein>
    <submittedName>
        <fullName evidence="2">Uncharacterized protein</fullName>
    </submittedName>
</protein>
<keyword evidence="1" id="KW-1133">Transmembrane helix</keyword>
<dbReference type="AlphaFoldDB" id="A0A140IDC7"/>